<name>A0A1S7QPY9_9HYPH</name>
<dbReference type="SMART" id="SM00267">
    <property type="entry name" value="GGDEF"/>
    <property type="match status" value="1"/>
</dbReference>
<dbReference type="CDD" id="cd01948">
    <property type="entry name" value="EAL"/>
    <property type="match status" value="1"/>
</dbReference>
<evidence type="ECO:0000259" key="2">
    <source>
        <dbReference type="PROSITE" id="PS50112"/>
    </source>
</evidence>
<dbReference type="EMBL" id="FBWG01000027">
    <property type="protein sequence ID" value="CUX39965.1"/>
    <property type="molecule type" value="Genomic_DNA"/>
</dbReference>
<dbReference type="Pfam" id="PF00563">
    <property type="entry name" value="EAL"/>
    <property type="match status" value="1"/>
</dbReference>
<dbReference type="FunFam" id="3.30.70.270:FF:000001">
    <property type="entry name" value="Diguanylate cyclase domain protein"/>
    <property type="match status" value="1"/>
</dbReference>
<feature type="domain" description="EAL" evidence="4">
    <location>
        <begin position="473"/>
        <end position="726"/>
    </location>
</feature>
<dbReference type="PROSITE" id="PS50887">
    <property type="entry name" value="GGDEF"/>
    <property type="match status" value="1"/>
</dbReference>
<evidence type="ECO:0000259" key="4">
    <source>
        <dbReference type="PROSITE" id="PS50883"/>
    </source>
</evidence>
<dbReference type="PANTHER" id="PTHR44757:SF2">
    <property type="entry name" value="BIOFILM ARCHITECTURE MAINTENANCE PROTEIN MBAA"/>
    <property type="match status" value="1"/>
</dbReference>
<sequence length="737" mass="80783">MRSKGPKTPEENRMSRKKRDVTPSATPDMSENSNPSDRHALLEAMIDHVPDFIYAKDLEGRFLFANRAIVTENGFDTVEQLIGLTDYDINGEAARRAGIPDTEARVMRTGEPDLGYEERAMRGDIDRWLMMSRVPLKDKAGNIIGVVGASRDITQKKASERLLQAQAHILEMIVAAARIEDFLEEFVKAIENLATGLACAVRVFDAAEGEPSVYASPALAQQKGLAALVSSVSDPESLVHPAEHMAFSFDIPASEGKAHGFVWCMLAGRQPDAALVEFIGAAARMAGLAIDRNRAAEHIAFLADHDMLTRLPNRRFLDTRLPEILAAAAKASRRVGIGFLDLDNFKQINDTLGHSIGDALLSKTAERIAKSLRKNDLVLRVGGDEFVIILEERRDDVENRLQRIRAAVSQPLRIGNYDIKVTCSIGMAFFPEHGETTAEIVAAADLAMYEAKHSGRDSIATFTPNMADDLRKKFTRIEELRKAVKRDEFVLHFQPQVDLFSGRISGVEALVRWQHPAEGLLSPAEFIGLAEETGLIVELGESILKKACRQAQAWAAAGLSPVKMAVNISPRQFQGGLVQQIRSVLTETGLAPSLLEIEITETLIIQDVETSVWIMRAIKQMGVSLALDDFGIGYSCLGMLKTFPLSCMKIDRSFLTHLPEKTKDSAIVSIMIQLAGSLGIDVIAEGVEAGEQATFLRDAGCPYGQGYYFSRPVPAEAIEDMLAKTTIFATGLPEGRL</sequence>
<dbReference type="PROSITE" id="PS50113">
    <property type="entry name" value="PAC"/>
    <property type="match status" value="1"/>
</dbReference>
<dbReference type="InterPro" id="IPR029787">
    <property type="entry name" value="Nucleotide_cyclase"/>
</dbReference>
<dbReference type="InterPro" id="IPR035919">
    <property type="entry name" value="EAL_sf"/>
</dbReference>
<evidence type="ECO:0000259" key="5">
    <source>
        <dbReference type="PROSITE" id="PS50887"/>
    </source>
</evidence>
<dbReference type="PROSITE" id="PS50112">
    <property type="entry name" value="PAS"/>
    <property type="match status" value="1"/>
</dbReference>
<dbReference type="InterPro" id="IPR013656">
    <property type="entry name" value="PAS_4"/>
</dbReference>
<proteinExistence type="predicted"/>
<dbReference type="InterPro" id="IPR035965">
    <property type="entry name" value="PAS-like_dom_sf"/>
</dbReference>
<dbReference type="PROSITE" id="PS50883">
    <property type="entry name" value="EAL"/>
    <property type="match status" value="1"/>
</dbReference>
<dbReference type="SMART" id="SM00052">
    <property type="entry name" value="EAL"/>
    <property type="match status" value="1"/>
</dbReference>
<dbReference type="SUPFAM" id="SSF55073">
    <property type="entry name" value="Nucleotide cyclase"/>
    <property type="match status" value="1"/>
</dbReference>
<dbReference type="Pfam" id="PF08448">
    <property type="entry name" value="PAS_4"/>
    <property type="match status" value="1"/>
</dbReference>
<dbReference type="InterPro" id="IPR000014">
    <property type="entry name" value="PAS"/>
</dbReference>
<gene>
    <name evidence="6" type="ORF">AGR7C_Lc10093</name>
</gene>
<dbReference type="PANTHER" id="PTHR44757">
    <property type="entry name" value="DIGUANYLATE CYCLASE DGCP"/>
    <property type="match status" value="1"/>
</dbReference>
<feature type="compositionally biased region" description="Polar residues" evidence="1">
    <location>
        <begin position="23"/>
        <end position="35"/>
    </location>
</feature>
<accession>A0A1S7QPY9</accession>
<dbReference type="InterPro" id="IPR000160">
    <property type="entry name" value="GGDEF_dom"/>
</dbReference>
<evidence type="ECO:0000313" key="6">
    <source>
        <dbReference type="EMBL" id="CUX39965.1"/>
    </source>
</evidence>
<dbReference type="SUPFAM" id="SSF55785">
    <property type="entry name" value="PYP-like sensor domain (PAS domain)"/>
    <property type="match status" value="1"/>
</dbReference>
<dbReference type="InterPro" id="IPR043128">
    <property type="entry name" value="Rev_trsase/Diguanyl_cyclase"/>
</dbReference>
<dbReference type="GO" id="GO:0003824">
    <property type="term" value="F:catalytic activity"/>
    <property type="evidence" value="ECO:0007669"/>
    <property type="project" value="UniProtKB-ARBA"/>
</dbReference>
<evidence type="ECO:0000256" key="1">
    <source>
        <dbReference type="SAM" id="MobiDB-lite"/>
    </source>
</evidence>
<dbReference type="Proteomes" id="UP000191987">
    <property type="component" value="Unassembled WGS sequence"/>
</dbReference>
<dbReference type="InterPro" id="IPR000700">
    <property type="entry name" value="PAS-assoc_C"/>
</dbReference>
<feature type="domain" description="PAS" evidence="2">
    <location>
        <begin position="38"/>
        <end position="79"/>
    </location>
</feature>
<dbReference type="CDD" id="cd01949">
    <property type="entry name" value="GGDEF"/>
    <property type="match status" value="1"/>
</dbReference>
<dbReference type="Gene3D" id="3.20.20.450">
    <property type="entry name" value="EAL domain"/>
    <property type="match status" value="1"/>
</dbReference>
<organism evidence="6 7">
    <name type="scientific">Agrobacterium deltaense Zutra 3/1</name>
    <dbReference type="NCBI Taxonomy" id="1183427"/>
    <lineage>
        <taxon>Bacteria</taxon>
        <taxon>Pseudomonadati</taxon>
        <taxon>Pseudomonadota</taxon>
        <taxon>Alphaproteobacteria</taxon>
        <taxon>Hyphomicrobiales</taxon>
        <taxon>Rhizobiaceae</taxon>
        <taxon>Rhizobium/Agrobacterium group</taxon>
        <taxon>Agrobacterium</taxon>
    </lineage>
</organism>
<dbReference type="NCBIfam" id="TIGR00229">
    <property type="entry name" value="sensory_box"/>
    <property type="match status" value="1"/>
</dbReference>
<dbReference type="CDD" id="cd00130">
    <property type="entry name" value="PAS"/>
    <property type="match status" value="1"/>
</dbReference>
<dbReference type="Gene3D" id="3.30.70.270">
    <property type="match status" value="1"/>
</dbReference>
<feature type="domain" description="GGDEF" evidence="5">
    <location>
        <begin position="333"/>
        <end position="464"/>
    </location>
</feature>
<dbReference type="SUPFAM" id="SSF141868">
    <property type="entry name" value="EAL domain-like"/>
    <property type="match status" value="1"/>
</dbReference>
<feature type="domain" description="PAC" evidence="3">
    <location>
        <begin position="100"/>
        <end position="165"/>
    </location>
</feature>
<reference evidence="6 7" key="1">
    <citation type="submission" date="2016-01" db="EMBL/GenBank/DDBJ databases">
        <authorList>
            <person name="Oliw E.H."/>
        </authorList>
    </citation>
    <scope>NUCLEOTIDE SEQUENCE [LARGE SCALE GENOMIC DNA]</scope>
    <source>
        <strain evidence="6 7">Zutra 3-1</strain>
    </source>
</reference>
<dbReference type="InterPro" id="IPR001633">
    <property type="entry name" value="EAL_dom"/>
</dbReference>
<evidence type="ECO:0000259" key="3">
    <source>
        <dbReference type="PROSITE" id="PS50113"/>
    </source>
</evidence>
<dbReference type="Pfam" id="PF00990">
    <property type="entry name" value="GGDEF"/>
    <property type="match status" value="1"/>
</dbReference>
<evidence type="ECO:0000313" key="7">
    <source>
        <dbReference type="Proteomes" id="UP000191987"/>
    </source>
</evidence>
<dbReference type="AlphaFoldDB" id="A0A1S7QPY9"/>
<dbReference type="NCBIfam" id="TIGR00254">
    <property type="entry name" value="GGDEF"/>
    <property type="match status" value="1"/>
</dbReference>
<dbReference type="Gene3D" id="3.30.450.20">
    <property type="entry name" value="PAS domain"/>
    <property type="match status" value="1"/>
</dbReference>
<feature type="region of interest" description="Disordered" evidence="1">
    <location>
        <begin position="1"/>
        <end position="36"/>
    </location>
</feature>
<protein>
    <submittedName>
        <fullName evidence="6">GGDEF family protein</fullName>
    </submittedName>
</protein>
<dbReference type="InterPro" id="IPR052155">
    <property type="entry name" value="Biofilm_reg_signaling"/>
</dbReference>